<dbReference type="HAMAP" id="MF_02227">
    <property type="entry name" value="RPE"/>
    <property type="match status" value="1"/>
</dbReference>
<comment type="cofactor">
    <cofactor evidence="5">
        <name>Fe(2+)</name>
        <dbReference type="ChEBI" id="CHEBI:29033"/>
    </cofactor>
</comment>
<dbReference type="NCBIfam" id="TIGR01163">
    <property type="entry name" value="rpe"/>
    <property type="match status" value="1"/>
</dbReference>
<evidence type="ECO:0000256" key="4">
    <source>
        <dbReference type="ARBA" id="ARBA00001947"/>
    </source>
</evidence>
<name>A0ABQ8FBE9_9FUNG</name>
<keyword evidence="10" id="KW-0479">Metal-binding</keyword>
<evidence type="ECO:0000256" key="3">
    <source>
        <dbReference type="ARBA" id="ARBA00001941"/>
    </source>
</evidence>
<evidence type="ECO:0000256" key="5">
    <source>
        <dbReference type="ARBA" id="ARBA00001954"/>
    </source>
</evidence>
<comment type="cofactor">
    <cofactor evidence="2">
        <name>Mn(2+)</name>
        <dbReference type="ChEBI" id="CHEBI:29035"/>
    </cofactor>
</comment>
<evidence type="ECO:0000256" key="7">
    <source>
        <dbReference type="ARBA" id="ARBA00009541"/>
    </source>
</evidence>
<evidence type="ECO:0000313" key="15">
    <source>
        <dbReference type="Proteomes" id="UP001648503"/>
    </source>
</evidence>
<dbReference type="PROSITE" id="PS01086">
    <property type="entry name" value="RIBUL_P_3_EPIMER_2"/>
    <property type="match status" value="1"/>
</dbReference>
<keyword evidence="13" id="KW-0119">Carbohydrate metabolism</keyword>
<dbReference type="InterPro" id="IPR000056">
    <property type="entry name" value="Ribul_P_3_epim-like"/>
</dbReference>
<gene>
    <name evidence="14" type="ORF">BASA50_006404</name>
</gene>
<dbReference type="InterPro" id="IPR011060">
    <property type="entry name" value="RibuloseP-bd_barrel"/>
</dbReference>
<dbReference type="Proteomes" id="UP001648503">
    <property type="component" value="Unassembled WGS sequence"/>
</dbReference>
<dbReference type="InterPro" id="IPR026019">
    <property type="entry name" value="Ribul_P_3_epim"/>
</dbReference>
<comment type="cofactor">
    <cofactor evidence="4">
        <name>Zn(2+)</name>
        <dbReference type="ChEBI" id="CHEBI:29105"/>
    </cofactor>
</comment>
<dbReference type="Gene3D" id="3.20.20.70">
    <property type="entry name" value="Aldolase class I"/>
    <property type="match status" value="1"/>
</dbReference>
<evidence type="ECO:0000256" key="9">
    <source>
        <dbReference type="ARBA" id="ARBA00013920"/>
    </source>
</evidence>
<organism evidence="14 15">
    <name type="scientific">Batrachochytrium salamandrivorans</name>
    <dbReference type="NCBI Taxonomy" id="1357716"/>
    <lineage>
        <taxon>Eukaryota</taxon>
        <taxon>Fungi</taxon>
        <taxon>Fungi incertae sedis</taxon>
        <taxon>Chytridiomycota</taxon>
        <taxon>Chytridiomycota incertae sedis</taxon>
        <taxon>Chytridiomycetes</taxon>
        <taxon>Rhizophydiales</taxon>
        <taxon>Rhizophydiales incertae sedis</taxon>
        <taxon>Batrachochytrium</taxon>
    </lineage>
</organism>
<evidence type="ECO:0000256" key="8">
    <source>
        <dbReference type="ARBA" id="ARBA00013188"/>
    </source>
</evidence>
<comment type="cofactor">
    <cofactor evidence="3">
        <name>Co(2+)</name>
        <dbReference type="ChEBI" id="CHEBI:48828"/>
    </cofactor>
</comment>
<protein>
    <recommendedName>
        <fullName evidence="9 13">Ribulose-phosphate 3-epimerase</fullName>
        <ecNumber evidence="8 13">5.1.3.1</ecNumber>
    </recommendedName>
</protein>
<dbReference type="InterPro" id="IPR013785">
    <property type="entry name" value="Aldolase_TIM"/>
</dbReference>
<keyword evidence="15" id="KW-1185">Reference proteome</keyword>
<evidence type="ECO:0000313" key="14">
    <source>
        <dbReference type="EMBL" id="KAH6594729.1"/>
    </source>
</evidence>
<evidence type="ECO:0000256" key="12">
    <source>
        <dbReference type="ARBA" id="ARBA00023285"/>
    </source>
</evidence>
<dbReference type="NCBIfam" id="NF004076">
    <property type="entry name" value="PRK05581.1-4"/>
    <property type="match status" value="1"/>
</dbReference>
<comment type="pathway">
    <text evidence="6">Carbohydrate degradation; pentose phosphate pathway; D-xylulose 5-phosphate from D-ribulose 5-phosphate (non-oxidative stage): step 1/1.</text>
</comment>
<dbReference type="CDD" id="cd00429">
    <property type="entry name" value="RPE"/>
    <property type="match status" value="1"/>
</dbReference>
<dbReference type="EMBL" id="JAFCIX010000330">
    <property type="protein sequence ID" value="KAH6594729.1"/>
    <property type="molecule type" value="Genomic_DNA"/>
</dbReference>
<comment type="similarity">
    <text evidence="7 13">Belongs to the ribulose-phosphate 3-epimerase family.</text>
</comment>
<keyword evidence="12" id="KW-0170">Cobalt</keyword>
<evidence type="ECO:0000256" key="6">
    <source>
        <dbReference type="ARBA" id="ARBA00005016"/>
    </source>
</evidence>
<evidence type="ECO:0000256" key="10">
    <source>
        <dbReference type="ARBA" id="ARBA00022723"/>
    </source>
</evidence>
<dbReference type="PROSITE" id="PS01085">
    <property type="entry name" value="RIBUL_P_3_EPIMER_1"/>
    <property type="match status" value="1"/>
</dbReference>
<proteinExistence type="inferred from homology"/>
<evidence type="ECO:0000256" key="1">
    <source>
        <dbReference type="ARBA" id="ARBA00001782"/>
    </source>
</evidence>
<dbReference type="PANTHER" id="PTHR11749">
    <property type="entry name" value="RIBULOSE-5-PHOSPHATE-3-EPIMERASE"/>
    <property type="match status" value="1"/>
</dbReference>
<comment type="caution">
    <text evidence="14">The sequence shown here is derived from an EMBL/GenBank/DDBJ whole genome shotgun (WGS) entry which is preliminary data.</text>
</comment>
<evidence type="ECO:0000256" key="2">
    <source>
        <dbReference type="ARBA" id="ARBA00001936"/>
    </source>
</evidence>
<evidence type="ECO:0000256" key="13">
    <source>
        <dbReference type="PIRNR" id="PIRNR001461"/>
    </source>
</evidence>
<sequence>MPSAKIAPSMLSSDFACLASEAKRMLDCGADYLHMDVMDGHFVPNLTLGAPIIKCLRKHTDSFLDCHLMVSHPEQWVDDFANAGASMFTFHVEATKDSGALIDRIHAAGMKAGISIKPGTDVEAILAFVPKLDQVLVMTVEPGFGGQKMMPDCLKKVTVLREKFPNLDIQVDGGLDLSNIEQAAKAGANVIVAGTAIFSAQSASDTIQTMRDVINKMNA</sequence>
<evidence type="ECO:0000256" key="11">
    <source>
        <dbReference type="ARBA" id="ARBA00023235"/>
    </source>
</evidence>
<dbReference type="EC" id="5.1.3.1" evidence="8 13"/>
<dbReference type="PIRSF" id="PIRSF001461">
    <property type="entry name" value="RPE"/>
    <property type="match status" value="1"/>
</dbReference>
<keyword evidence="11 13" id="KW-0413">Isomerase</keyword>
<accession>A0ABQ8FBE9</accession>
<dbReference type="SUPFAM" id="SSF51366">
    <property type="entry name" value="Ribulose-phoshate binding barrel"/>
    <property type="match status" value="1"/>
</dbReference>
<comment type="catalytic activity">
    <reaction evidence="1 13">
        <text>D-ribulose 5-phosphate = D-xylulose 5-phosphate</text>
        <dbReference type="Rhea" id="RHEA:13677"/>
        <dbReference type="ChEBI" id="CHEBI:57737"/>
        <dbReference type="ChEBI" id="CHEBI:58121"/>
        <dbReference type="EC" id="5.1.3.1"/>
    </reaction>
</comment>
<dbReference type="Pfam" id="PF00834">
    <property type="entry name" value="Ribul_P_3_epim"/>
    <property type="match status" value="1"/>
</dbReference>
<reference evidence="14 15" key="1">
    <citation type="submission" date="2021-02" db="EMBL/GenBank/DDBJ databases">
        <title>Variation within the Batrachochytrium salamandrivorans European outbreak.</title>
        <authorList>
            <person name="Kelly M."/>
            <person name="Pasmans F."/>
            <person name="Shea T.P."/>
            <person name="Munoz J.F."/>
            <person name="Carranza S."/>
            <person name="Cuomo C.A."/>
            <person name="Martel A."/>
        </authorList>
    </citation>
    <scope>NUCLEOTIDE SEQUENCE [LARGE SCALE GENOMIC DNA]</scope>
    <source>
        <strain evidence="14 15">AMFP18/2</strain>
    </source>
</reference>